<gene>
    <name evidence="2" type="ORF">PLEPLA_LOCUS9212</name>
</gene>
<protein>
    <submittedName>
        <fullName evidence="2">Uncharacterized protein</fullName>
    </submittedName>
</protein>
<evidence type="ECO:0000313" key="3">
    <source>
        <dbReference type="Proteomes" id="UP001153269"/>
    </source>
</evidence>
<reference evidence="2" key="1">
    <citation type="submission" date="2020-03" db="EMBL/GenBank/DDBJ databases">
        <authorList>
            <person name="Weist P."/>
        </authorList>
    </citation>
    <scope>NUCLEOTIDE SEQUENCE</scope>
</reference>
<proteinExistence type="predicted"/>
<feature type="compositionally biased region" description="Low complexity" evidence="1">
    <location>
        <begin position="162"/>
        <end position="178"/>
    </location>
</feature>
<feature type="region of interest" description="Disordered" evidence="1">
    <location>
        <begin position="1"/>
        <end position="61"/>
    </location>
</feature>
<feature type="compositionally biased region" description="Polar residues" evidence="1">
    <location>
        <begin position="52"/>
        <end position="61"/>
    </location>
</feature>
<evidence type="ECO:0000256" key="1">
    <source>
        <dbReference type="SAM" id="MobiDB-lite"/>
    </source>
</evidence>
<accession>A0A9N7TYK3</accession>
<keyword evidence="3" id="KW-1185">Reference proteome</keyword>
<feature type="compositionally biased region" description="Basic and acidic residues" evidence="1">
    <location>
        <begin position="20"/>
        <end position="33"/>
    </location>
</feature>
<dbReference type="Proteomes" id="UP001153269">
    <property type="component" value="Unassembled WGS sequence"/>
</dbReference>
<comment type="caution">
    <text evidence="2">The sequence shown here is derived from an EMBL/GenBank/DDBJ whole genome shotgun (WGS) entry which is preliminary data.</text>
</comment>
<name>A0A9N7TYK3_PLEPL</name>
<organism evidence="2 3">
    <name type="scientific">Pleuronectes platessa</name>
    <name type="common">European plaice</name>
    <dbReference type="NCBI Taxonomy" id="8262"/>
    <lineage>
        <taxon>Eukaryota</taxon>
        <taxon>Metazoa</taxon>
        <taxon>Chordata</taxon>
        <taxon>Craniata</taxon>
        <taxon>Vertebrata</taxon>
        <taxon>Euteleostomi</taxon>
        <taxon>Actinopterygii</taxon>
        <taxon>Neopterygii</taxon>
        <taxon>Teleostei</taxon>
        <taxon>Neoteleostei</taxon>
        <taxon>Acanthomorphata</taxon>
        <taxon>Carangaria</taxon>
        <taxon>Pleuronectiformes</taxon>
        <taxon>Pleuronectoidei</taxon>
        <taxon>Pleuronectidae</taxon>
        <taxon>Pleuronectes</taxon>
    </lineage>
</organism>
<dbReference type="EMBL" id="CADEAL010000518">
    <property type="protein sequence ID" value="CAB1421330.1"/>
    <property type="molecule type" value="Genomic_DNA"/>
</dbReference>
<feature type="compositionally biased region" description="Basic residues" evidence="1">
    <location>
        <begin position="197"/>
        <end position="210"/>
    </location>
</feature>
<sequence>MKVGVPPPLQRLRQLPARGAVDERRTNRMKTESPDEAFDPRAPPPSSSSQPRGNGSTSCSHGKNLVVVGTCRLNVWQRRLINESSSSAGFRISSSGLRAAPVINPPGVWNMTPDDVQSVRREPMASVNEQQGVSVAFNVSRWNQDKMCRHVWIRNHQSAPLTGSSASSPNSPHNNTSGRLGSDGASFTLSGSGTSANKKKKKGRGRRSAT</sequence>
<dbReference type="AlphaFoldDB" id="A0A9N7TYK3"/>
<feature type="region of interest" description="Disordered" evidence="1">
    <location>
        <begin position="159"/>
        <end position="210"/>
    </location>
</feature>
<evidence type="ECO:0000313" key="2">
    <source>
        <dbReference type="EMBL" id="CAB1421330.1"/>
    </source>
</evidence>